<keyword evidence="2" id="KW-0749">Sporulation</keyword>
<organism evidence="4 5">
    <name type="scientific">Thalassobacillus hwangdonensis</name>
    <dbReference type="NCBI Taxonomy" id="546108"/>
    <lineage>
        <taxon>Bacteria</taxon>
        <taxon>Bacillati</taxon>
        <taxon>Bacillota</taxon>
        <taxon>Bacilli</taxon>
        <taxon>Bacillales</taxon>
        <taxon>Bacillaceae</taxon>
        <taxon>Thalassobacillus</taxon>
    </lineage>
</organism>
<dbReference type="HAMAP" id="MF_00727">
    <property type="entry name" value="Tgl"/>
    <property type="match status" value="1"/>
</dbReference>
<name>A0ABW3L6G9_9BACI</name>
<dbReference type="NCBIfam" id="NF002869">
    <property type="entry name" value="PRK03187.1"/>
    <property type="match status" value="1"/>
</dbReference>
<accession>A0ABW3L6G9</accession>
<reference evidence="5" key="1">
    <citation type="journal article" date="2019" name="Int. J. Syst. Evol. Microbiol.">
        <title>The Global Catalogue of Microorganisms (GCM) 10K type strain sequencing project: providing services to taxonomists for standard genome sequencing and annotation.</title>
        <authorList>
            <consortium name="The Broad Institute Genomics Platform"/>
            <consortium name="The Broad Institute Genome Sequencing Center for Infectious Disease"/>
            <person name="Wu L."/>
            <person name="Ma J."/>
        </authorList>
    </citation>
    <scope>NUCLEOTIDE SEQUENCE [LARGE SCALE GENOMIC DNA]</scope>
    <source>
        <strain evidence="5">CCUG 56607</strain>
    </source>
</reference>
<evidence type="ECO:0000256" key="1">
    <source>
        <dbReference type="ARBA" id="ARBA00022679"/>
    </source>
</evidence>
<gene>
    <name evidence="4" type="ORF">ACFQ2J_16060</name>
</gene>
<dbReference type="Proteomes" id="UP001596990">
    <property type="component" value="Unassembled WGS sequence"/>
</dbReference>
<keyword evidence="1 4" id="KW-0808">Transferase</keyword>
<dbReference type="EMBL" id="JBHTKL010000006">
    <property type="protein sequence ID" value="MFD1020703.1"/>
    <property type="molecule type" value="Genomic_DNA"/>
</dbReference>
<keyword evidence="3 4" id="KW-0012">Acyltransferase</keyword>
<evidence type="ECO:0000313" key="4">
    <source>
        <dbReference type="EMBL" id="MFD1020703.1"/>
    </source>
</evidence>
<evidence type="ECO:0000313" key="5">
    <source>
        <dbReference type="Proteomes" id="UP001596990"/>
    </source>
</evidence>
<keyword evidence="5" id="KW-1185">Reference proteome</keyword>
<evidence type="ECO:0000256" key="3">
    <source>
        <dbReference type="ARBA" id="ARBA00023315"/>
    </source>
</evidence>
<protein>
    <submittedName>
        <fullName evidence="4">Protein-glutamine gamma-glutamyltransferase</fullName>
        <ecNumber evidence="4">2.3.2.13</ecNumber>
    </submittedName>
</protein>
<proteinExistence type="inferred from homology"/>
<dbReference type="EC" id="2.3.2.13" evidence="4"/>
<dbReference type="InterPro" id="IPR020916">
    <property type="entry name" value="Gln_gamma-glutamylTfrase_bac"/>
</dbReference>
<dbReference type="RefSeq" id="WP_386062862.1">
    <property type="nucleotide sequence ID" value="NZ_JBHTKL010000006.1"/>
</dbReference>
<dbReference type="Pfam" id="PF20085">
    <property type="entry name" value="TGL"/>
    <property type="match status" value="1"/>
</dbReference>
<dbReference type="GO" id="GO:0003810">
    <property type="term" value="F:protein-glutamine gamma-glutamyltransferase activity"/>
    <property type="evidence" value="ECO:0007669"/>
    <property type="project" value="UniProtKB-EC"/>
</dbReference>
<sequence>MIQVSGETIQPNQLKVSTIENKIAEHISSADNVYSYPSKQDLLFELTLRKNIIDSANLMNESEAGFTTFQYARCNPMYWILTSEGGFRLRPDVSPSDAISDIFQNSPQYAFECATACVILIYHAVLKSLDRARFDYYFRDLYLYSWHTDTDLGLQTYYGNKYIPGDIVYFANPDFSPALPWFRGENAVAMTDDNFFGHGLGIRTADEMIEFLNEQRYEGSTTSAYFTNLITHPSFQQLAQLSVNPSYRSGYKIQAPVLHHNQTSICYLHYLAFLKQFFLS</sequence>
<evidence type="ECO:0000256" key="2">
    <source>
        <dbReference type="ARBA" id="ARBA00022969"/>
    </source>
</evidence>
<comment type="caution">
    <text evidence="4">The sequence shown here is derived from an EMBL/GenBank/DDBJ whole genome shotgun (WGS) entry which is preliminary data.</text>
</comment>